<dbReference type="SUPFAM" id="SSF57903">
    <property type="entry name" value="FYVE/PHD zinc finger"/>
    <property type="match status" value="1"/>
</dbReference>
<dbReference type="InterPro" id="IPR011011">
    <property type="entry name" value="Znf_FYVE_PHD"/>
</dbReference>
<feature type="domain" description="PHD-type" evidence="5">
    <location>
        <begin position="446"/>
        <end position="495"/>
    </location>
</feature>
<evidence type="ECO:0000256" key="2">
    <source>
        <dbReference type="ARBA" id="ARBA00022771"/>
    </source>
</evidence>
<organism evidence="6 7">
    <name type="scientific">Lithocarpus litseifolius</name>
    <dbReference type="NCBI Taxonomy" id="425828"/>
    <lineage>
        <taxon>Eukaryota</taxon>
        <taxon>Viridiplantae</taxon>
        <taxon>Streptophyta</taxon>
        <taxon>Embryophyta</taxon>
        <taxon>Tracheophyta</taxon>
        <taxon>Spermatophyta</taxon>
        <taxon>Magnoliopsida</taxon>
        <taxon>eudicotyledons</taxon>
        <taxon>Gunneridae</taxon>
        <taxon>Pentapetalae</taxon>
        <taxon>rosids</taxon>
        <taxon>fabids</taxon>
        <taxon>Fagales</taxon>
        <taxon>Fagaceae</taxon>
        <taxon>Lithocarpus</taxon>
    </lineage>
</organism>
<keyword evidence="3" id="KW-0862">Zinc</keyword>
<dbReference type="EMBL" id="JAZDWU010000005">
    <property type="protein sequence ID" value="KAL0002900.1"/>
    <property type="molecule type" value="Genomic_DNA"/>
</dbReference>
<dbReference type="GO" id="GO:0008270">
    <property type="term" value="F:zinc ion binding"/>
    <property type="evidence" value="ECO:0007669"/>
    <property type="project" value="UniProtKB-KW"/>
</dbReference>
<dbReference type="InterPro" id="IPR013083">
    <property type="entry name" value="Znf_RING/FYVE/PHD"/>
</dbReference>
<evidence type="ECO:0000259" key="5">
    <source>
        <dbReference type="PROSITE" id="PS50016"/>
    </source>
</evidence>
<dbReference type="Gene3D" id="3.30.40.10">
    <property type="entry name" value="Zinc/RING finger domain, C3HC4 (zinc finger)"/>
    <property type="match status" value="1"/>
</dbReference>
<dbReference type="SMART" id="SM00249">
    <property type="entry name" value="PHD"/>
    <property type="match status" value="1"/>
</dbReference>
<evidence type="ECO:0000256" key="4">
    <source>
        <dbReference type="PROSITE-ProRule" id="PRU00146"/>
    </source>
</evidence>
<dbReference type="PANTHER" id="PTHR47863:SF4">
    <property type="entry name" value="RING_FYVE_PHD ZINC FINGER SUPERFAMILY PROTEIN"/>
    <property type="match status" value="1"/>
</dbReference>
<evidence type="ECO:0000256" key="3">
    <source>
        <dbReference type="ARBA" id="ARBA00022833"/>
    </source>
</evidence>
<dbReference type="InterPro" id="IPR019786">
    <property type="entry name" value="Zinc_finger_PHD-type_CS"/>
</dbReference>
<keyword evidence="7" id="KW-1185">Reference proteome</keyword>
<dbReference type="Proteomes" id="UP001459277">
    <property type="component" value="Unassembled WGS sequence"/>
</dbReference>
<dbReference type="InterPro" id="IPR019787">
    <property type="entry name" value="Znf_PHD-finger"/>
</dbReference>
<sequence>MGSKSTFECVIELCGFTGVEDEAVASLFHALCYAKEALSGLVSLRTPVAVDELAMRVKPFFSPHPLKLKALALARGVWLINLLSLMDGDASNRASSLPWIWVIEALASFKQVDVSVLHDLIELAPDLDDDLGKNMREMLALRCLESLCGPTNEVNNGHSKVGFDFSENCEDVLQHIMHENSLSDLEMLKPELVKRDLRPFIIHKRACMPKLALQQLKDSILEGIHPYIDSLKDRSGLEFTSAGGGIPVNNGSHNALTHRVDGSFLDIQQMGVKGNLIPRMLENENKLLEKDPCNGNLLLSKRGRNESATENIVRDFHENQNILNDCDDLHLTAKKQKQCDSSGIHSIEENPVPLHRTELLEDSSARVMPVIERQVCDLAKDQIGTLKEGRVLEDGQDEHAASVRCGHNSEDEFHHNQSKPPDSATMMRSRCMYSHDSLASAGSTDQKLCMRCNEGGQLLVCNTSNCPVMVHENCLGFSPRFDNNGNFYCPFCAFSLAISEYLEAKKKVSYARKELAKLFQMGLKHQPKEVIERLHRE</sequence>
<accession>A0AAW2D0L4</accession>
<keyword evidence="1" id="KW-0479">Metal-binding</keyword>
<evidence type="ECO:0000313" key="7">
    <source>
        <dbReference type="Proteomes" id="UP001459277"/>
    </source>
</evidence>
<dbReference type="PROSITE" id="PS01359">
    <property type="entry name" value="ZF_PHD_1"/>
    <property type="match status" value="1"/>
</dbReference>
<dbReference type="AlphaFoldDB" id="A0AAW2D0L4"/>
<evidence type="ECO:0000313" key="6">
    <source>
        <dbReference type="EMBL" id="KAL0002900.1"/>
    </source>
</evidence>
<comment type="caution">
    <text evidence="6">The sequence shown here is derived from an EMBL/GenBank/DDBJ whole genome shotgun (WGS) entry which is preliminary data.</text>
</comment>
<proteinExistence type="predicted"/>
<keyword evidence="2 4" id="KW-0863">Zinc-finger</keyword>
<name>A0AAW2D0L4_9ROSI</name>
<dbReference type="PROSITE" id="PS50016">
    <property type="entry name" value="ZF_PHD_2"/>
    <property type="match status" value="1"/>
</dbReference>
<evidence type="ECO:0000256" key="1">
    <source>
        <dbReference type="ARBA" id="ARBA00022723"/>
    </source>
</evidence>
<protein>
    <recommendedName>
        <fullName evidence="5">PHD-type domain-containing protein</fullName>
    </recommendedName>
</protein>
<dbReference type="InterPro" id="IPR001965">
    <property type="entry name" value="Znf_PHD"/>
</dbReference>
<reference evidence="6 7" key="1">
    <citation type="submission" date="2024-01" db="EMBL/GenBank/DDBJ databases">
        <title>A telomere-to-telomere, gap-free genome of sweet tea (Lithocarpus litseifolius).</title>
        <authorList>
            <person name="Zhou J."/>
        </authorList>
    </citation>
    <scope>NUCLEOTIDE SEQUENCE [LARGE SCALE GENOMIC DNA]</scope>
    <source>
        <strain evidence="6">Zhou-2022a</strain>
        <tissue evidence="6">Leaf</tissue>
    </source>
</reference>
<dbReference type="PANTHER" id="PTHR47863">
    <property type="entry name" value="RING/FYVE/PHD ZINC FINGER SUPERFAMILY PROTEIN"/>
    <property type="match status" value="1"/>
</dbReference>
<gene>
    <name evidence="6" type="ORF">SO802_016681</name>
</gene>